<reference evidence="2 3" key="1">
    <citation type="submission" date="2019-07" db="EMBL/GenBank/DDBJ databases">
        <authorList>
            <person name="Kim J."/>
        </authorList>
    </citation>
    <scope>NUCLEOTIDE SEQUENCE [LARGE SCALE GENOMIC DNA]</scope>
    <source>
        <strain evidence="2 3">N4</strain>
    </source>
</reference>
<proteinExistence type="predicted"/>
<dbReference type="Pfam" id="PF12645">
    <property type="entry name" value="HTH_16"/>
    <property type="match status" value="1"/>
</dbReference>
<name>A0A559IKW9_9BACL</name>
<feature type="domain" description="Helix-turn-helix conjugative transposon-like" evidence="1">
    <location>
        <begin position="10"/>
        <end position="66"/>
    </location>
</feature>
<comment type="caution">
    <text evidence="2">The sequence shown here is derived from an EMBL/GenBank/DDBJ whole genome shotgun (WGS) entry which is preliminary data.</text>
</comment>
<dbReference type="Proteomes" id="UP000318102">
    <property type="component" value="Unassembled WGS sequence"/>
</dbReference>
<dbReference type="InterPro" id="IPR024760">
    <property type="entry name" value="HTH_dom_conjug_TS-like"/>
</dbReference>
<organism evidence="2 3">
    <name type="scientific">Paenibacillus agilis</name>
    <dbReference type="NCBI Taxonomy" id="3020863"/>
    <lineage>
        <taxon>Bacteria</taxon>
        <taxon>Bacillati</taxon>
        <taxon>Bacillota</taxon>
        <taxon>Bacilli</taxon>
        <taxon>Bacillales</taxon>
        <taxon>Paenibacillaceae</taxon>
        <taxon>Paenibacillus</taxon>
    </lineage>
</organism>
<keyword evidence="3" id="KW-1185">Reference proteome</keyword>
<evidence type="ECO:0000259" key="1">
    <source>
        <dbReference type="Pfam" id="PF12645"/>
    </source>
</evidence>
<evidence type="ECO:0000313" key="3">
    <source>
        <dbReference type="Proteomes" id="UP000318102"/>
    </source>
</evidence>
<protein>
    <recommendedName>
        <fullName evidence="1">Helix-turn-helix conjugative transposon-like domain-containing protein</fullName>
    </recommendedName>
</protein>
<dbReference type="OrthoDB" id="2382175at2"/>
<dbReference type="RefSeq" id="WP_144993168.1">
    <property type="nucleotide sequence ID" value="NZ_VNJK01000003.1"/>
</dbReference>
<gene>
    <name evidence="2" type="ORF">FPZ44_19945</name>
</gene>
<sequence>MIQNVTDELFDLVELAHRGDKDALMSIISLFTPVINSVRCKTKYDRQDDLAQSINEIVIKKIMAYDLTTTLDFTSFCKLRTAHILDTNKKG</sequence>
<dbReference type="EMBL" id="VNJK01000003">
    <property type="protein sequence ID" value="TVX88180.1"/>
    <property type="molecule type" value="Genomic_DNA"/>
</dbReference>
<evidence type="ECO:0000313" key="2">
    <source>
        <dbReference type="EMBL" id="TVX88180.1"/>
    </source>
</evidence>
<dbReference type="AlphaFoldDB" id="A0A559IKW9"/>
<accession>A0A559IKW9</accession>